<keyword evidence="2" id="KW-0472">Membrane</keyword>
<proteinExistence type="predicted"/>
<protein>
    <submittedName>
        <fullName evidence="3">Uncharacterized protein</fullName>
    </submittedName>
</protein>
<organism evidence="3 4">
    <name type="scientific">Microthyrium microscopicum</name>
    <dbReference type="NCBI Taxonomy" id="703497"/>
    <lineage>
        <taxon>Eukaryota</taxon>
        <taxon>Fungi</taxon>
        <taxon>Dikarya</taxon>
        <taxon>Ascomycota</taxon>
        <taxon>Pezizomycotina</taxon>
        <taxon>Dothideomycetes</taxon>
        <taxon>Dothideomycetes incertae sedis</taxon>
        <taxon>Microthyriales</taxon>
        <taxon>Microthyriaceae</taxon>
        <taxon>Microthyrium</taxon>
    </lineage>
</organism>
<dbReference type="Proteomes" id="UP000799302">
    <property type="component" value="Unassembled WGS sequence"/>
</dbReference>
<dbReference type="EMBL" id="MU004236">
    <property type="protein sequence ID" value="KAF2668569.1"/>
    <property type="molecule type" value="Genomic_DNA"/>
</dbReference>
<keyword evidence="2" id="KW-0812">Transmembrane</keyword>
<name>A0A6A6U8I2_9PEZI</name>
<accession>A0A6A6U8I2</accession>
<keyword evidence="4" id="KW-1185">Reference proteome</keyword>
<evidence type="ECO:0000256" key="2">
    <source>
        <dbReference type="SAM" id="Phobius"/>
    </source>
</evidence>
<dbReference type="AlphaFoldDB" id="A0A6A6U8I2"/>
<evidence type="ECO:0000256" key="1">
    <source>
        <dbReference type="SAM" id="MobiDB-lite"/>
    </source>
</evidence>
<feature type="transmembrane region" description="Helical" evidence="2">
    <location>
        <begin position="7"/>
        <end position="27"/>
    </location>
</feature>
<reference evidence="3" key="1">
    <citation type="journal article" date="2020" name="Stud. Mycol.">
        <title>101 Dothideomycetes genomes: a test case for predicting lifestyles and emergence of pathogens.</title>
        <authorList>
            <person name="Haridas S."/>
            <person name="Albert R."/>
            <person name="Binder M."/>
            <person name="Bloem J."/>
            <person name="Labutti K."/>
            <person name="Salamov A."/>
            <person name="Andreopoulos B."/>
            <person name="Baker S."/>
            <person name="Barry K."/>
            <person name="Bills G."/>
            <person name="Bluhm B."/>
            <person name="Cannon C."/>
            <person name="Castanera R."/>
            <person name="Culley D."/>
            <person name="Daum C."/>
            <person name="Ezra D."/>
            <person name="Gonzalez J."/>
            <person name="Henrissat B."/>
            <person name="Kuo A."/>
            <person name="Liang C."/>
            <person name="Lipzen A."/>
            <person name="Lutzoni F."/>
            <person name="Magnuson J."/>
            <person name="Mondo S."/>
            <person name="Nolan M."/>
            <person name="Ohm R."/>
            <person name="Pangilinan J."/>
            <person name="Park H.-J."/>
            <person name="Ramirez L."/>
            <person name="Alfaro M."/>
            <person name="Sun H."/>
            <person name="Tritt A."/>
            <person name="Yoshinaga Y."/>
            <person name="Zwiers L.-H."/>
            <person name="Turgeon B."/>
            <person name="Goodwin S."/>
            <person name="Spatafora J."/>
            <person name="Crous P."/>
            <person name="Grigoriev I."/>
        </authorList>
    </citation>
    <scope>NUCLEOTIDE SEQUENCE</scope>
    <source>
        <strain evidence="3">CBS 115976</strain>
    </source>
</reference>
<keyword evidence="2" id="KW-1133">Transmembrane helix</keyword>
<sequence>MQAITQVLVISFFLLVASIAILARHWARREPSPPPSPLFRPIRPPYIRSESSTDDSEWSFCSDAWYN</sequence>
<evidence type="ECO:0000313" key="3">
    <source>
        <dbReference type="EMBL" id="KAF2668569.1"/>
    </source>
</evidence>
<feature type="region of interest" description="Disordered" evidence="1">
    <location>
        <begin position="48"/>
        <end position="67"/>
    </location>
</feature>
<gene>
    <name evidence="3" type="ORF">BT63DRAFT_456212</name>
</gene>
<evidence type="ECO:0000313" key="4">
    <source>
        <dbReference type="Proteomes" id="UP000799302"/>
    </source>
</evidence>